<evidence type="ECO:0000256" key="6">
    <source>
        <dbReference type="PROSITE-ProRule" id="PRU10141"/>
    </source>
</evidence>
<accession>G0P0E1</accession>
<evidence type="ECO:0000259" key="8">
    <source>
        <dbReference type="PROSITE" id="PS50011"/>
    </source>
</evidence>
<dbReference type="InterPro" id="IPR000719">
    <property type="entry name" value="Prot_kinase_dom"/>
</dbReference>
<dbReference type="Pfam" id="PF00069">
    <property type="entry name" value="Pkinase"/>
    <property type="match status" value="1"/>
</dbReference>
<dbReference type="PANTHER" id="PTHR24346">
    <property type="entry name" value="MAP/MICROTUBULE AFFINITY-REGULATING KINASE"/>
    <property type="match status" value="1"/>
</dbReference>
<reference evidence="10" key="1">
    <citation type="submission" date="2011-07" db="EMBL/GenBank/DDBJ databases">
        <authorList>
            <consortium name="Caenorhabditis brenneri Sequencing and Analysis Consortium"/>
            <person name="Wilson R.K."/>
        </authorList>
    </citation>
    <scope>NUCLEOTIDE SEQUENCE [LARGE SCALE GENOMIC DNA]</scope>
    <source>
        <strain evidence="10">PB2801</strain>
    </source>
</reference>
<dbReference type="Gene3D" id="1.10.510.10">
    <property type="entry name" value="Transferase(Phosphotransferase) domain 1"/>
    <property type="match status" value="1"/>
</dbReference>
<dbReference type="InterPro" id="IPR008271">
    <property type="entry name" value="Ser/Thr_kinase_AS"/>
</dbReference>
<keyword evidence="4" id="KW-0418">Kinase</keyword>
<evidence type="ECO:0000256" key="3">
    <source>
        <dbReference type="ARBA" id="ARBA00022741"/>
    </source>
</evidence>
<dbReference type="PANTHER" id="PTHR24346:SF82">
    <property type="entry name" value="KP78A-RELATED"/>
    <property type="match status" value="1"/>
</dbReference>
<dbReference type="SUPFAM" id="SSF56112">
    <property type="entry name" value="Protein kinase-like (PK-like)"/>
    <property type="match status" value="1"/>
</dbReference>
<organism evidence="10">
    <name type="scientific">Caenorhabditis brenneri</name>
    <name type="common">Nematode worm</name>
    <dbReference type="NCBI Taxonomy" id="135651"/>
    <lineage>
        <taxon>Eukaryota</taxon>
        <taxon>Metazoa</taxon>
        <taxon>Ecdysozoa</taxon>
        <taxon>Nematoda</taxon>
        <taxon>Chromadorea</taxon>
        <taxon>Rhabditida</taxon>
        <taxon>Rhabditina</taxon>
        <taxon>Rhabditomorpha</taxon>
        <taxon>Rhabditoidea</taxon>
        <taxon>Rhabditidae</taxon>
        <taxon>Peloderinae</taxon>
        <taxon>Caenorhabditis</taxon>
    </lineage>
</organism>
<dbReference type="GO" id="GO:0035556">
    <property type="term" value="P:intracellular signal transduction"/>
    <property type="evidence" value="ECO:0007669"/>
    <property type="project" value="TreeGrafter"/>
</dbReference>
<keyword evidence="2" id="KW-0808">Transferase</keyword>
<keyword evidence="5 6" id="KW-0067">ATP-binding</keyword>
<dbReference type="InParanoid" id="G0P0E1"/>
<dbReference type="GO" id="GO:0005524">
    <property type="term" value="F:ATP binding"/>
    <property type="evidence" value="ECO:0007669"/>
    <property type="project" value="UniProtKB-UniRule"/>
</dbReference>
<protein>
    <recommendedName>
        <fullName evidence="8">Protein kinase domain-containing protein</fullName>
    </recommendedName>
</protein>
<evidence type="ECO:0000256" key="4">
    <source>
        <dbReference type="ARBA" id="ARBA00022777"/>
    </source>
</evidence>
<evidence type="ECO:0000256" key="5">
    <source>
        <dbReference type="ARBA" id="ARBA00022840"/>
    </source>
</evidence>
<evidence type="ECO:0000256" key="2">
    <source>
        <dbReference type="ARBA" id="ARBA00022679"/>
    </source>
</evidence>
<dbReference type="Proteomes" id="UP000008068">
    <property type="component" value="Unassembled WGS sequence"/>
</dbReference>
<dbReference type="OrthoDB" id="5784800at2759"/>
<dbReference type="PROSITE" id="PS50011">
    <property type="entry name" value="PROTEIN_KINASE_DOM"/>
    <property type="match status" value="1"/>
</dbReference>
<dbReference type="SMART" id="SM00220">
    <property type="entry name" value="S_TKc"/>
    <property type="match status" value="1"/>
</dbReference>
<keyword evidence="1 7" id="KW-0723">Serine/threonine-protein kinase</keyword>
<dbReference type="PROSITE" id="PS00108">
    <property type="entry name" value="PROTEIN_KINASE_ST"/>
    <property type="match status" value="1"/>
</dbReference>
<feature type="domain" description="Protein kinase" evidence="8">
    <location>
        <begin position="23"/>
        <end position="284"/>
    </location>
</feature>
<dbReference type="AlphaFoldDB" id="G0P0E1"/>
<dbReference type="InterPro" id="IPR011009">
    <property type="entry name" value="Kinase-like_dom_sf"/>
</dbReference>
<proteinExistence type="inferred from homology"/>
<gene>
    <name evidence="9" type="ORF">CAEBREN_18006</name>
</gene>
<dbReference type="OMA" id="WEIADES"/>
<keyword evidence="10" id="KW-1185">Reference proteome</keyword>
<dbReference type="PROSITE" id="PS00107">
    <property type="entry name" value="PROTEIN_KINASE_ATP"/>
    <property type="match status" value="1"/>
</dbReference>
<dbReference type="STRING" id="135651.G0P0E1"/>
<evidence type="ECO:0000256" key="7">
    <source>
        <dbReference type="RuleBase" id="RU000304"/>
    </source>
</evidence>
<evidence type="ECO:0000313" key="9">
    <source>
        <dbReference type="EMBL" id="EGT41687.1"/>
    </source>
</evidence>
<comment type="similarity">
    <text evidence="7">Belongs to the protein kinase superfamily.</text>
</comment>
<dbReference type="GO" id="GO:0004674">
    <property type="term" value="F:protein serine/threonine kinase activity"/>
    <property type="evidence" value="ECO:0007669"/>
    <property type="project" value="UniProtKB-KW"/>
</dbReference>
<dbReference type="HOGENOM" id="CLU_000288_63_0_1"/>
<dbReference type="eggNOG" id="KOG0590">
    <property type="taxonomic scope" value="Eukaryota"/>
</dbReference>
<sequence>MEMCNNDMDLASKSFSVQGVTYTRNDDFLGKGAFGVVFGGSGSDGSTVAIKCQFVGERNSRKSIVQEYDIHWDLTKKDTSGHVIRLFGMNKIPQMISFVVEFAPQSLYDKLKMKSVTPEEAHHYFRMLVDAIEFVHSEMIVHCDIKPENLLICDGTLKLADFGKAKRMKNKDQKFKNEESIGTKQYAAPELWKKDNVEGRQLDIWCCGIVLLQLSQASLELWEIADESDKKYSRWMELVNGGKLARSDFCYKFKPATISLLKKMLCVEPGKRIKIEEIKEDPCYTGETAVRKRKAIGNTGKAAKKGKK</sequence>
<dbReference type="GO" id="GO:0005737">
    <property type="term" value="C:cytoplasm"/>
    <property type="evidence" value="ECO:0007669"/>
    <property type="project" value="TreeGrafter"/>
</dbReference>
<dbReference type="InterPro" id="IPR017441">
    <property type="entry name" value="Protein_kinase_ATP_BS"/>
</dbReference>
<name>G0P0E1_CAEBE</name>
<keyword evidence="3 6" id="KW-0547">Nucleotide-binding</keyword>
<feature type="binding site" evidence="6">
    <location>
        <position position="51"/>
    </location>
    <ligand>
        <name>ATP</name>
        <dbReference type="ChEBI" id="CHEBI:30616"/>
    </ligand>
</feature>
<evidence type="ECO:0000313" key="10">
    <source>
        <dbReference type="Proteomes" id="UP000008068"/>
    </source>
</evidence>
<evidence type="ECO:0000256" key="1">
    <source>
        <dbReference type="ARBA" id="ARBA00022527"/>
    </source>
</evidence>
<dbReference type="EMBL" id="GL379998">
    <property type="protein sequence ID" value="EGT41687.1"/>
    <property type="molecule type" value="Genomic_DNA"/>
</dbReference>